<evidence type="ECO:0000313" key="3">
    <source>
        <dbReference type="EMBL" id="UKJ90662.2"/>
    </source>
</evidence>
<dbReference type="InterPro" id="IPR014810">
    <property type="entry name" value="Fcf2_C"/>
</dbReference>
<feature type="compositionally biased region" description="Polar residues" evidence="1">
    <location>
        <begin position="102"/>
        <end position="113"/>
    </location>
</feature>
<evidence type="ECO:0000313" key="4">
    <source>
        <dbReference type="Proteomes" id="UP000244803"/>
    </source>
</evidence>
<feature type="region of interest" description="Disordered" evidence="1">
    <location>
        <begin position="83"/>
        <end position="126"/>
    </location>
</feature>
<dbReference type="OrthoDB" id="427886at2759"/>
<feature type="region of interest" description="Disordered" evidence="1">
    <location>
        <begin position="245"/>
        <end position="265"/>
    </location>
</feature>
<feature type="compositionally biased region" description="Polar residues" evidence="1">
    <location>
        <begin position="83"/>
        <end position="93"/>
    </location>
</feature>
<protein>
    <recommendedName>
        <fullName evidence="2">Fcf2 pre-rRNA processing C-terminal domain-containing protein</fullName>
    </recommendedName>
</protein>
<accession>A0A976M8V9</accession>
<evidence type="ECO:0000259" key="2">
    <source>
        <dbReference type="Pfam" id="PF08698"/>
    </source>
</evidence>
<organism evidence="3 4">
    <name type="scientific">Theileria orientalis</name>
    <dbReference type="NCBI Taxonomy" id="68886"/>
    <lineage>
        <taxon>Eukaryota</taxon>
        <taxon>Sar</taxon>
        <taxon>Alveolata</taxon>
        <taxon>Apicomplexa</taxon>
        <taxon>Aconoidasida</taxon>
        <taxon>Piroplasmida</taxon>
        <taxon>Theileriidae</taxon>
        <taxon>Theileria</taxon>
    </lineage>
</organism>
<sequence length="265" mass="29748">MDSNTSALTPEQLELVKFGSLGSKKLRRLYFDSVKSNTGETSTFDPNVTATGTPGSKPVNIANTSIDLKLNLDLNDYLKTGFNSPSKTNSPSVGHSIDHNSTRVTRSKSGNTTSLSPSKSLEYKKSSKKDIEKEWAGISEAEPTHTALREWKSIQLRGFVDPKRFYKNMKNKLEDMPKQFQIGRIVDRPKSINVGNIDSNNKSALAGSTNVAKSKKRTRKKPSLITSMLKEDKGWVNKRYNEIQSEKTKGSKGWYQRQLKKRKRS</sequence>
<dbReference type="AlphaFoldDB" id="A0A976M8V9"/>
<feature type="domain" description="Fcf2 pre-rRNA processing C-terminal" evidence="2">
    <location>
        <begin position="128"/>
        <end position="220"/>
    </location>
</feature>
<gene>
    <name evidence="3" type="ORF">MACJ_001596</name>
</gene>
<name>A0A976M8V9_THEOR</name>
<dbReference type="Proteomes" id="UP000244803">
    <property type="component" value="Chromosome 2"/>
</dbReference>
<evidence type="ECO:0000256" key="1">
    <source>
        <dbReference type="SAM" id="MobiDB-lite"/>
    </source>
</evidence>
<reference evidence="3" key="1">
    <citation type="submission" date="2022-07" db="EMBL/GenBank/DDBJ databases">
        <title>Evaluation of T. orientalis genome assembly methods using nanopore sequencing and analysis of variation between genomes.</title>
        <authorList>
            <person name="Yam J."/>
            <person name="Micallef M.L."/>
            <person name="Liu M."/>
            <person name="Djordjevic S.P."/>
            <person name="Bogema D.R."/>
            <person name="Jenkins C."/>
        </authorList>
    </citation>
    <scope>NUCLEOTIDE SEQUENCE</scope>
    <source>
        <strain evidence="3">Fish Creek</strain>
    </source>
</reference>
<feature type="region of interest" description="Disordered" evidence="1">
    <location>
        <begin position="36"/>
        <end position="58"/>
    </location>
</feature>
<dbReference type="Pfam" id="PF08698">
    <property type="entry name" value="Fcf2"/>
    <property type="match status" value="1"/>
</dbReference>
<dbReference type="EMBL" id="CP056068">
    <property type="protein sequence ID" value="UKJ90662.2"/>
    <property type="molecule type" value="Genomic_DNA"/>
</dbReference>
<feature type="compositionally biased region" description="Polar residues" evidence="1">
    <location>
        <begin position="36"/>
        <end position="54"/>
    </location>
</feature>
<proteinExistence type="predicted"/>